<evidence type="ECO:0000256" key="2">
    <source>
        <dbReference type="ARBA" id="ARBA00022801"/>
    </source>
</evidence>
<dbReference type="InterPro" id="IPR051325">
    <property type="entry name" value="Nudix_hydrolase_domain"/>
</dbReference>
<dbReference type="PROSITE" id="PS00893">
    <property type="entry name" value="NUDIX_BOX"/>
    <property type="match status" value="1"/>
</dbReference>
<keyword evidence="2 4" id="KW-0378">Hydrolase</keyword>
<dbReference type="RefSeq" id="WP_233054330.1">
    <property type="nucleotide sequence ID" value="NZ_JAIMJA010000023.1"/>
</dbReference>
<evidence type="ECO:0000313" key="4">
    <source>
        <dbReference type="EMBL" id="MCE2596699.1"/>
    </source>
</evidence>
<feature type="domain" description="Nudix hydrolase" evidence="3">
    <location>
        <begin position="3"/>
        <end position="141"/>
    </location>
</feature>
<dbReference type="PROSITE" id="PS51462">
    <property type="entry name" value="NUDIX"/>
    <property type="match status" value="1"/>
</dbReference>
<comment type="caution">
    <text evidence="4">The sequence shown here is derived from an EMBL/GenBank/DDBJ whole genome shotgun (WGS) entry which is preliminary data.</text>
</comment>
<dbReference type="Gene3D" id="3.90.79.10">
    <property type="entry name" value="Nucleoside Triphosphate Pyrophosphohydrolase"/>
    <property type="match status" value="1"/>
</dbReference>
<dbReference type="Proteomes" id="UP001201273">
    <property type="component" value="Unassembled WGS sequence"/>
</dbReference>
<dbReference type="PANTHER" id="PTHR21340">
    <property type="entry name" value="DIADENOSINE 5,5-P1,P4-TETRAPHOSPHATE PYROPHOSPHOHYDROLASE MUTT"/>
    <property type="match status" value="1"/>
</dbReference>
<dbReference type="InterPro" id="IPR000086">
    <property type="entry name" value="NUDIX_hydrolase_dom"/>
</dbReference>
<dbReference type="CDD" id="cd04664">
    <property type="entry name" value="NUDIX_DHNTPase_like"/>
    <property type="match status" value="1"/>
</dbReference>
<dbReference type="GO" id="GO:0019177">
    <property type="term" value="F:dihydroneopterin triphosphate pyrophosphohydrolase activity"/>
    <property type="evidence" value="ECO:0007669"/>
    <property type="project" value="UniProtKB-EC"/>
</dbReference>
<dbReference type="Pfam" id="PF00293">
    <property type="entry name" value="NUDIX"/>
    <property type="match status" value="1"/>
</dbReference>
<reference evidence="4 5" key="1">
    <citation type="journal article" date="2022" name="Environ. Microbiol. Rep.">
        <title>Eco-phylogenetic analyses reveal divergent evolution of vitamin B12 metabolism in the marine bacterial family 'Psychromonadaceae'.</title>
        <authorList>
            <person name="Jin X."/>
            <person name="Yang Y."/>
            <person name="Cao H."/>
            <person name="Gao B."/>
            <person name="Zhao Z."/>
        </authorList>
    </citation>
    <scope>NUCLEOTIDE SEQUENCE [LARGE SCALE GENOMIC DNA]</scope>
    <source>
        <strain evidence="4 5">MKS20</strain>
    </source>
</reference>
<organism evidence="4 5">
    <name type="scientific">Motilimonas cestriensis</name>
    <dbReference type="NCBI Taxonomy" id="2742685"/>
    <lineage>
        <taxon>Bacteria</taxon>
        <taxon>Pseudomonadati</taxon>
        <taxon>Pseudomonadota</taxon>
        <taxon>Gammaproteobacteria</taxon>
        <taxon>Alteromonadales</taxon>
        <taxon>Alteromonadales genera incertae sedis</taxon>
        <taxon>Motilimonas</taxon>
    </lineage>
</organism>
<dbReference type="InterPro" id="IPR003564">
    <property type="entry name" value="DHNTPase"/>
</dbReference>
<evidence type="ECO:0000256" key="1">
    <source>
        <dbReference type="ARBA" id="ARBA00001946"/>
    </source>
</evidence>
<dbReference type="SUPFAM" id="SSF55811">
    <property type="entry name" value="Nudix"/>
    <property type="match status" value="1"/>
</dbReference>
<dbReference type="EC" id="3.6.1.67" evidence="4"/>
<dbReference type="PRINTS" id="PR01404">
    <property type="entry name" value="NPPPHYDRLASE"/>
</dbReference>
<protein>
    <submittedName>
        <fullName evidence="4">Dihydroneopterin triphosphate diphosphatase</fullName>
        <ecNumber evidence="4">3.6.1.67</ecNumber>
    </submittedName>
</protein>
<dbReference type="NCBIfam" id="NF006961">
    <property type="entry name" value="PRK09438.1"/>
    <property type="match status" value="1"/>
</dbReference>
<sequence length="142" mass="16044">MTKRPESVLVVIYTAQGRALMLRRLDDANFWQSVTGSLETGETPYQTAVREVMEETGIDIDGQGLTLNDLNQQVSYEIRPLWRKRYAEGVTMNIEHQFTLALPAQCEISLTEHSEFCWLPLKEAAELASSASNRQVILALTK</sequence>
<proteinExistence type="predicted"/>
<gene>
    <name evidence="4" type="primary">nudB</name>
    <name evidence="4" type="ORF">K6Y31_18075</name>
</gene>
<dbReference type="InterPro" id="IPR015797">
    <property type="entry name" value="NUDIX_hydrolase-like_dom_sf"/>
</dbReference>
<accession>A0ABS8WCC1</accession>
<keyword evidence="5" id="KW-1185">Reference proteome</keyword>
<dbReference type="PANTHER" id="PTHR21340:SF0">
    <property type="entry name" value="BIS(5'-NUCLEOSYL)-TETRAPHOSPHATASE [ASYMMETRICAL]"/>
    <property type="match status" value="1"/>
</dbReference>
<comment type="cofactor">
    <cofactor evidence="1">
        <name>Mg(2+)</name>
        <dbReference type="ChEBI" id="CHEBI:18420"/>
    </cofactor>
</comment>
<evidence type="ECO:0000259" key="3">
    <source>
        <dbReference type="PROSITE" id="PS51462"/>
    </source>
</evidence>
<dbReference type="InterPro" id="IPR020084">
    <property type="entry name" value="NUDIX_hydrolase_CS"/>
</dbReference>
<name>A0ABS8WCC1_9GAMM</name>
<dbReference type="EMBL" id="JAIMJA010000023">
    <property type="protein sequence ID" value="MCE2596699.1"/>
    <property type="molecule type" value="Genomic_DNA"/>
</dbReference>
<evidence type="ECO:0000313" key="5">
    <source>
        <dbReference type="Proteomes" id="UP001201273"/>
    </source>
</evidence>